<accession>A0A852UXN4</accession>
<comment type="caution">
    <text evidence="3">The sequence shown here is derived from an EMBL/GenBank/DDBJ whole genome shotgun (WGS) entry which is preliminary data.</text>
</comment>
<keyword evidence="4" id="KW-1185">Reference proteome</keyword>
<dbReference type="AlphaFoldDB" id="A0A852UXN4"/>
<dbReference type="RefSeq" id="WP_179818262.1">
    <property type="nucleotide sequence ID" value="NZ_JACCCO010000001.1"/>
</dbReference>
<sequence>MNDETPRALDGTPDDPRDTPDAPGETPRALRPVPRSEPKPVSDRGRPHGRPVSWAFVAAFLVFFAAGGLALVIGNMALFWSCLAAVILMIPVGRAIRIMDDTMGWTHARADRHQKPARER</sequence>
<evidence type="ECO:0000256" key="2">
    <source>
        <dbReference type="SAM" id="Phobius"/>
    </source>
</evidence>
<proteinExistence type="predicted"/>
<evidence type="ECO:0000256" key="1">
    <source>
        <dbReference type="SAM" id="MobiDB-lite"/>
    </source>
</evidence>
<keyword evidence="2" id="KW-0812">Transmembrane</keyword>
<dbReference type="EMBL" id="JACCCO010000001">
    <property type="protein sequence ID" value="NYF38531.1"/>
    <property type="molecule type" value="Genomic_DNA"/>
</dbReference>
<keyword evidence="2" id="KW-0472">Membrane</keyword>
<feature type="transmembrane region" description="Helical" evidence="2">
    <location>
        <begin position="78"/>
        <end position="96"/>
    </location>
</feature>
<name>A0A852UXN4_9ACTN</name>
<feature type="transmembrane region" description="Helical" evidence="2">
    <location>
        <begin position="52"/>
        <end position="72"/>
    </location>
</feature>
<feature type="region of interest" description="Disordered" evidence="1">
    <location>
        <begin position="1"/>
        <end position="48"/>
    </location>
</feature>
<protein>
    <submittedName>
        <fullName evidence="3">Uncharacterized protein</fullName>
    </submittedName>
</protein>
<gene>
    <name evidence="3" type="ORF">HDA43_000690</name>
</gene>
<dbReference type="Proteomes" id="UP000576393">
    <property type="component" value="Unassembled WGS sequence"/>
</dbReference>
<evidence type="ECO:0000313" key="4">
    <source>
        <dbReference type="Proteomes" id="UP000576393"/>
    </source>
</evidence>
<keyword evidence="2" id="KW-1133">Transmembrane helix</keyword>
<organism evidence="3 4">
    <name type="scientific">Streptosporangium sandarakinum</name>
    <dbReference type="NCBI Taxonomy" id="1260955"/>
    <lineage>
        <taxon>Bacteria</taxon>
        <taxon>Bacillati</taxon>
        <taxon>Actinomycetota</taxon>
        <taxon>Actinomycetes</taxon>
        <taxon>Streptosporangiales</taxon>
        <taxon>Streptosporangiaceae</taxon>
        <taxon>Streptosporangium</taxon>
    </lineage>
</organism>
<feature type="compositionally biased region" description="Basic and acidic residues" evidence="1">
    <location>
        <begin position="34"/>
        <end position="46"/>
    </location>
</feature>
<reference evidence="3 4" key="1">
    <citation type="submission" date="2020-07" db="EMBL/GenBank/DDBJ databases">
        <title>Sequencing the genomes of 1000 actinobacteria strains.</title>
        <authorList>
            <person name="Klenk H.-P."/>
        </authorList>
    </citation>
    <scope>NUCLEOTIDE SEQUENCE [LARGE SCALE GENOMIC DNA]</scope>
    <source>
        <strain evidence="3 4">DSM 45763</strain>
    </source>
</reference>
<evidence type="ECO:0000313" key="3">
    <source>
        <dbReference type="EMBL" id="NYF38531.1"/>
    </source>
</evidence>